<dbReference type="Proteomes" id="UP000660745">
    <property type="component" value="Unassembled WGS sequence"/>
</dbReference>
<comment type="caution">
    <text evidence="15">The sequence shown here is derived from an EMBL/GenBank/DDBJ whole genome shotgun (WGS) entry which is preliminary data.</text>
</comment>
<keyword evidence="8 12" id="KW-1133">Transmembrane helix</keyword>
<reference evidence="15" key="2">
    <citation type="submission" date="2020-09" db="EMBL/GenBank/DDBJ databases">
        <authorList>
            <person name="Sun Q."/>
            <person name="Zhou Y."/>
        </authorList>
    </citation>
    <scope>NUCLEOTIDE SEQUENCE</scope>
    <source>
        <strain evidence="15">CGMCC 4.7430</strain>
    </source>
</reference>
<keyword evidence="16" id="KW-1185">Reference proteome</keyword>
<dbReference type="SUPFAM" id="SSF55874">
    <property type="entry name" value="ATPase domain of HSP90 chaperone/DNA topoisomerase II/histidine kinase"/>
    <property type="match status" value="1"/>
</dbReference>
<dbReference type="SMART" id="SM00388">
    <property type="entry name" value="HisKA"/>
    <property type="match status" value="1"/>
</dbReference>
<dbReference type="Gene3D" id="6.10.340.10">
    <property type="match status" value="1"/>
</dbReference>
<dbReference type="PROSITE" id="PS50109">
    <property type="entry name" value="HIS_KIN"/>
    <property type="match status" value="1"/>
</dbReference>
<comment type="catalytic activity">
    <reaction evidence="1">
        <text>ATP + protein L-histidine = ADP + protein N-phospho-L-histidine.</text>
        <dbReference type="EC" id="2.7.13.3"/>
    </reaction>
</comment>
<dbReference type="GO" id="GO:0000155">
    <property type="term" value="F:phosphorelay sensor kinase activity"/>
    <property type="evidence" value="ECO:0007669"/>
    <property type="project" value="InterPro"/>
</dbReference>
<dbReference type="Gene3D" id="1.10.287.130">
    <property type="match status" value="1"/>
</dbReference>
<proteinExistence type="predicted"/>
<evidence type="ECO:0000256" key="1">
    <source>
        <dbReference type="ARBA" id="ARBA00000085"/>
    </source>
</evidence>
<dbReference type="PANTHER" id="PTHR45436">
    <property type="entry name" value="SENSOR HISTIDINE KINASE YKOH"/>
    <property type="match status" value="1"/>
</dbReference>
<dbReference type="EMBL" id="BMNK01000028">
    <property type="protein sequence ID" value="GGP18107.1"/>
    <property type="molecule type" value="Genomic_DNA"/>
</dbReference>
<gene>
    <name evidence="15" type="ORF">GCM10012278_89090</name>
</gene>
<dbReference type="InterPro" id="IPR036890">
    <property type="entry name" value="HATPase_C_sf"/>
</dbReference>
<dbReference type="InterPro" id="IPR003661">
    <property type="entry name" value="HisK_dim/P_dom"/>
</dbReference>
<dbReference type="EC" id="2.7.13.3" evidence="3"/>
<keyword evidence="11" id="KW-0175">Coiled coil</keyword>
<dbReference type="Pfam" id="PF00512">
    <property type="entry name" value="HisKA"/>
    <property type="match status" value="1"/>
</dbReference>
<sequence>MTRPPRGRRTARAGALRRLPALPLTIRLVLSHMTVLIVALLAINVAADAFGRRLADAGISEVQALMIELTGKGEGSIDFRMILPALIIGMITALVMSLVFSRFLLRPLRQVSAATHRLADGHYDAVLHVPREPGLAALVEDVNRLAAALADIERRRARLVSEIAHEMRTPITILNGQIEGMADGIFTPDDAMFASLTDDLTRLRRLTDDLSSLSRVEEGAFTLRRSLTDMTALAETTVERLRPQFDDARVTLTMVPGPPVTALIDADRVDQVLVNLLGNALRACDPGGRVSVTIRTGDGPAPHAEIIVQDDGIGVAAHDLIRIFARFERVEHFGRPAPAGGSGIGLTIARGIARAHGGDITAASPGLGRGAAFTVRLPPGG</sequence>
<evidence type="ECO:0000256" key="4">
    <source>
        <dbReference type="ARBA" id="ARBA00022553"/>
    </source>
</evidence>
<evidence type="ECO:0000256" key="12">
    <source>
        <dbReference type="SAM" id="Phobius"/>
    </source>
</evidence>
<reference evidence="15" key="1">
    <citation type="journal article" date="2014" name="Int. J. Syst. Evol. Microbiol.">
        <title>Complete genome sequence of Corynebacterium casei LMG S-19264T (=DSM 44701T), isolated from a smear-ripened cheese.</title>
        <authorList>
            <consortium name="US DOE Joint Genome Institute (JGI-PGF)"/>
            <person name="Walter F."/>
            <person name="Albersmeier A."/>
            <person name="Kalinowski J."/>
            <person name="Ruckert C."/>
        </authorList>
    </citation>
    <scope>NUCLEOTIDE SEQUENCE</scope>
    <source>
        <strain evidence="15">CGMCC 4.7430</strain>
    </source>
</reference>
<feature type="transmembrane region" description="Helical" evidence="12">
    <location>
        <begin position="81"/>
        <end position="100"/>
    </location>
</feature>
<evidence type="ECO:0000256" key="5">
    <source>
        <dbReference type="ARBA" id="ARBA00022679"/>
    </source>
</evidence>
<dbReference type="RefSeq" id="WP_225278236.1">
    <property type="nucleotide sequence ID" value="NZ_BMNK01000028.1"/>
</dbReference>
<keyword evidence="5" id="KW-0808">Transferase</keyword>
<evidence type="ECO:0000259" key="13">
    <source>
        <dbReference type="PROSITE" id="PS50109"/>
    </source>
</evidence>
<feature type="domain" description="Histidine kinase" evidence="13">
    <location>
        <begin position="162"/>
        <end position="381"/>
    </location>
</feature>
<organism evidence="15 16">
    <name type="scientific">Nonomuraea glycinis</name>
    <dbReference type="NCBI Taxonomy" id="2047744"/>
    <lineage>
        <taxon>Bacteria</taxon>
        <taxon>Bacillati</taxon>
        <taxon>Actinomycetota</taxon>
        <taxon>Actinomycetes</taxon>
        <taxon>Streptosporangiales</taxon>
        <taxon>Streptosporangiaceae</taxon>
        <taxon>Nonomuraea</taxon>
    </lineage>
</organism>
<dbReference type="InterPro" id="IPR005467">
    <property type="entry name" value="His_kinase_dom"/>
</dbReference>
<dbReference type="InterPro" id="IPR050428">
    <property type="entry name" value="TCS_sensor_his_kinase"/>
</dbReference>
<accession>A0A918EA12</accession>
<evidence type="ECO:0000256" key="11">
    <source>
        <dbReference type="SAM" id="Coils"/>
    </source>
</evidence>
<dbReference type="Pfam" id="PF02518">
    <property type="entry name" value="HATPase_c"/>
    <property type="match status" value="1"/>
</dbReference>
<dbReference type="SUPFAM" id="SSF47384">
    <property type="entry name" value="Homodimeric domain of signal transducing histidine kinase"/>
    <property type="match status" value="1"/>
</dbReference>
<evidence type="ECO:0000256" key="7">
    <source>
        <dbReference type="ARBA" id="ARBA00022777"/>
    </source>
</evidence>
<evidence type="ECO:0000256" key="3">
    <source>
        <dbReference type="ARBA" id="ARBA00012438"/>
    </source>
</evidence>
<dbReference type="InterPro" id="IPR003660">
    <property type="entry name" value="HAMP_dom"/>
</dbReference>
<feature type="domain" description="HAMP" evidence="14">
    <location>
        <begin position="102"/>
        <end position="154"/>
    </location>
</feature>
<dbReference type="PROSITE" id="PS50885">
    <property type="entry name" value="HAMP"/>
    <property type="match status" value="1"/>
</dbReference>
<feature type="transmembrane region" description="Helical" evidence="12">
    <location>
        <begin position="21"/>
        <end position="43"/>
    </location>
</feature>
<protein>
    <recommendedName>
        <fullName evidence="3">histidine kinase</fullName>
        <ecNumber evidence="3">2.7.13.3</ecNumber>
    </recommendedName>
</protein>
<dbReference type="PRINTS" id="PR00344">
    <property type="entry name" value="BCTRLSENSOR"/>
</dbReference>
<evidence type="ECO:0000313" key="16">
    <source>
        <dbReference type="Proteomes" id="UP000660745"/>
    </source>
</evidence>
<keyword evidence="10 12" id="KW-0472">Membrane</keyword>
<evidence type="ECO:0000256" key="2">
    <source>
        <dbReference type="ARBA" id="ARBA00004236"/>
    </source>
</evidence>
<evidence type="ECO:0000259" key="14">
    <source>
        <dbReference type="PROSITE" id="PS50885"/>
    </source>
</evidence>
<dbReference type="SMART" id="SM00304">
    <property type="entry name" value="HAMP"/>
    <property type="match status" value="1"/>
</dbReference>
<evidence type="ECO:0000256" key="6">
    <source>
        <dbReference type="ARBA" id="ARBA00022692"/>
    </source>
</evidence>
<evidence type="ECO:0000256" key="8">
    <source>
        <dbReference type="ARBA" id="ARBA00022989"/>
    </source>
</evidence>
<name>A0A918EA12_9ACTN</name>
<dbReference type="Gene3D" id="3.30.565.10">
    <property type="entry name" value="Histidine kinase-like ATPase, C-terminal domain"/>
    <property type="match status" value="1"/>
</dbReference>
<evidence type="ECO:0000313" key="15">
    <source>
        <dbReference type="EMBL" id="GGP18107.1"/>
    </source>
</evidence>
<evidence type="ECO:0000256" key="9">
    <source>
        <dbReference type="ARBA" id="ARBA00023012"/>
    </source>
</evidence>
<dbReference type="GO" id="GO:0005886">
    <property type="term" value="C:plasma membrane"/>
    <property type="evidence" value="ECO:0007669"/>
    <property type="project" value="UniProtKB-SubCell"/>
</dbReference>
<dbReference type="PANTHER" id="PTHR45436:SF5">
    <property type="entry name" value="SENSOR HISTIDINE KINASE TRCS"/>
    <property type="match status" value="1"/>
</dbReference>
<dbReference type="CDD" id="cd06225">
    <property type="entry name" value="HAMP"/>
    <property type="match status" value="1"/>
</dbReference>
<dbReference type="AlphaFoldDB" id="A0A918EA12"/>
<dbReference type="SUPFAM" id="SSF158472">
    <property type="entry name" value="HAMP domain-like"/>
    <property type="match status" value="1"/>
</dbReference>
<dbReference type="CDD" id="cd00075">
    <property type="entry name" value="HATPase"/>
    <property type="match status" value="1"/>
</dbReference>
<dbReference type="InterPro" id="IPR003594">
    <property type="entry name" value="HATPase_dom"/>
</dbReference>
<dbReference type="InterPro" id="IPR004358">
    <property type="entry name" value="Sig_transdc_His_kin-like_C"/>
</dbReference>
<dbReference type="InterPro" id="IPR036097">
    <property type="entry name" value="HisK_dim/P_sf"/>
</dbReference>
<keyword evidence="7 15" id="KW-0418">Kinase</keyword>
<comment type="subcellular location">
    <subcellularLocation>
        <location evidence="2">Cell membrane</location>
    </subcellularLocation>
</comment>
<dbReference type="SMART" id="SM00387">
    <property type="entry name" value="HATPase_c"/>
    <property type="match status" value="1"/>
</dbReference>
<keyword evidence="6 12" id="KW-0812">Transmembrane</keyword>
<dbReference type="CDD" id="cd00082">
    <property type="entry name" value="HisKA"/>
    <property type="match status" value="1"/>
</dbReference>
<evidence type="ECO:0000256" key="10">
    <source>
        <dbReference type="ARBA" id="ARBA00023136"/>
    </source>
</evidence>
<dbReference type="Pfam" id="PF00672">
    <property type="entry name" value="HAMP"/>
    <property type="match status" value="1"/>
</dbReference>
<keyword evidence="9" id="KW-0902">Two-component regulatory system</keyword>
<keyword evidence="4" id="KW-0597">Phosphoprotein</keyword>
<feature type="coiled-coil region" evidence="11">
    <location>
        <begin position="135"/>
        <end position="162"/>
    </location>
</feature>